<dbReference type="Proteomes" id="UP001062776">
    <property type="component" value="Unassembled WGS sequence"/>
</dbReference>
<organism evidence="1 2">
    <name type="scientific">Asaia krungthepensis NRIC 0535</name>
    <dbReference type="NCBI Taxonomy" id="1307925"/>
    <lineage>
        <taxon>Bacteria</taxon>
        <taxon>Pseudomonadati</taxon>
        <taxon>Pseudomonadota</taxon>
        <taxon>Alphaproteobacteria</taxon>
        <taxon>Acetobacterales</taxon>
        <taxon>Acetobacteraceae</taxon>
        <taxon>Asaia</taxon>
    </lineage>
</organism>
<evidence type="ECO:0000313" key="2">
    <source>
        <dbReference type="Proteomes" id="UP001062776"/>
    </source>
</evidence>
<gene>
    <name evidence="1" type="ORF">AA0535_1643</name>
</gene>
<protein>
    <submittedName>
        <fullName evidence="1">Uncharacterized protein</fullName>
    </submittedName>
</protein>
<proteinExistence type="predicted"/>
<reference evidence="1" key="1">
    <citation type="submission" date="2013-04" db="EMBL/GenBank/DDBJ databases">
        <title>The genome sequencing project of 58 acetic acid bacteria.</title>
        <authorList>
            <person name="Okamoto-Kainuma A."/>
            <person name="Ishikawa M."/>
            <person name="Umino S."/>
            <person name="Koizumi Y."/>
            <person name="Shiwa Y."/>
            <person name="Yoshikawa H."/>
            <person name="Matsutani M."/>
            <person name="Matsushita K."/>
        </authorList>
    </citation>
    <scope>NUCLEOTIDE SEQUENCE</scope>
    <source>
        <strain evidence="1">NRIC 0535</strain>
    </source>
</reference>
<name>A0ABQ0Q2Y3_9PROT</name>
<dbReference type="EMBL" id="BAPV01000012">
    <property type="protein sequence ID" value="GBQ88850.1"/>
    <property type="molecule type" value="Genomic_DNA"/>
</dbReference>
<comment type="caution">
    <text evidence="1">The sequence shown here is derived from an EMBL/GenBank/DDBJ whole genome shotgun (WGS) entry which is preliminary data.</text>
</comment>
<evidence type="ECO:0000313" key="1">
    <source>
        <dbReference type="EMBL" id="GBQ88850.1"/>
    </source>
</evidence>
<sequence length="75" mass="8533">MTDLTPATEEDVTFAIRMSICHDYRGRPRRVNAKMTSANIDMLAEKITEHLKRWNLWPHKGPGAPAHQAIDYSVA</sequence>
<accession>A0ABQ0Q2Y3</accession>
<keyword evidence="2" id="KW-1185">Reference proteome</keyword>